<dbReference type="SUPFAM" id="SSF56935">
    <property type="entry name" value="Porins"/>
    <property type="match status" value="1"/>
</dbReference>
<evidence type="ECO:0008006" key="3">
    <source>
        <dbReference type="Google" id="ProtNLM"/>
    </source>
</evidence>
<accession>A0A1C7H401</accession>
<dbReference type="AlphaFoldDB" id="A0A1C7H401"/>
<dbReference type="EMBL" id="CP015401">
    <property type="protein sequence ID" value="ANU58287.1"/>
    <property type="molecule type" value="Genomic_DNA"/>
</dbReference>
<proteinExistence type="predicted"/>
<sequence>MKFIMAGLLASIGIATQAQDTKTEEPKGKAVVQVFGNFHTGLGAENDDRGFELERSYLGYEYKPGNGLSVKGVMDIGKSSDVSDYQRIAYIKNAMVSWETGNLTLNGGLISTTQFNFQEKFWGYRYIMKSFQDEYKFGSSADLGISAAYRFAGWISADAIIVNGEGYKKIQKNEGLNYGLGVTLTPVKGFQIRLYGGLNECGEEGKRDTGNFAAFAGYKHEKFTIGAEYNYMMNASYNEDADQSGYSIFASVNLPKEISLYVRFDDLYSKNDWNKVKDESAAILGIQFKLGEYVKIAPDFRMAMPKADGVKNSYSACINCYFGF</sequence>
<gene>
    <name evidence="1" type="ORF">A4V03_12500</name>
</gene>
<dbReference type="KEGG" id="bcae:A4V03_12500"/>
<dbReference type="Proteomes" id="UP000092631">
    <property type="component" value="Chromosome"/>
</dbReference>
<keyword evidence="2" id="KW-1185">Reference proteome</keyword>
<protein>
    <recommendedName>
        <fullName evidence="3">Porin</fullName>
    </recommendedName>
</protein>
<dbReference type="InterPro" id="IPR023614">
    <property type="entry name" value="Porin_dom_sf"/>
</dbReference>
<dbReference type="OrthoDB" id="1116797at2"/>
<dbReference type="Gene3D" id="2.40.160.10">
    <property type="entry name" value="Porin"/>
    <property type="match status" value="1"/>
</dbReference>
<name>A0A1C7H401_9BACE</name>
<reference evidence="2" key="1">
    <citation type="submission" date="2016-04" db="EMBL/GenBank/DDBJ databases">
        <title>Complete Genome Sequences of Twelve Strains of a Stable Defined Moderately Diverse Mouse Microbiota 2 (sDMDMm2).</title>
        <authorList>
            <person name="Uchimura Y."/>
            <person name="Wyss M."/>
            <person name="Brugiroux S."/>
            <person name="Limenitakis J.P."/>
            <person name="Stecher B."/>
            <person name="McCoy K.D."/>
            <person name="Macpherson A.J."/>
        </authorList>
    </citation>
    <scope>NUCLEOTIDE SEQUENCE [LARGE SCALE GENOMIC DNA]</scope>
    <source>
        <strain evidence="2">I48</strain>
    </source>
</reference>
<dbReference type="GeneID" id="82187963"/>
<organism evidence="1 2">
    <name type="scientific">Bacteroides caecimuris</name>
    <dbReference type="NCBI Taxonomy" id="1796613"/>
    <lineage>
        <taxon>Bacteria</taxon>
        <taxon>Pseudomonadati</taxon>
        <taxon>Bacteroidota</taxon>
        <taxon>Bacteroidia</taxon>
        <taxon>Bacteroidales</taxon>
        <taxon>Bacteroidaceae</taxon>
        <taxon>Bacteroides</taxon>
    </lineage>
</organism>
<evidence type="ECO:0000313" key="1">
    <source>
        <dbReference type="EMBL" id="ANU58287.1"/>
    </source>
</evidence>
<dbReference type="RefSeq" id="WP_065539161.1">
    <property type="nucleotide sequence ID" value="NZ_CAPDLJ010000012.1"/>
</dbReference>
<evidence type="ECO:0000313" key="2">
    <source>
        <dbReference type="Proteomes" id="UP000092631"/>
    </source>
</evidence>